<comment type="similarity">
    <text evidence="2">Belongs to the mitochondrial carrier (TC 2.A.29) family.</text>
</comment>
<dbReference type="EMBL" id="JWZX01001788">
    <property type="protein sequence ID" value="KOO32382.1"/>
    <property type="molecule type" value="Genomic_DNA"/>
</dbReference>
<evidence type="ECO:0000256" key="2">
    <source>
        <dbReference type="ARBA" id="ARBA00006375"/>
    </source>
</evidence>
<dbReference type="OrthoDB" id="427452at2759"/>
<evidence type="ECO:0000256" key="1">
    <source>
        <dbReference type="ARBA" id="ARBA00004448"/>
    </source>
</evidence>
<evidence type="ECO:0000313" key="14">
    <source>
        <dbReference type="Proteomes" id="UP000037460"/>
    </source>
</evidence>
<keyword evidence="9 10" id="KW-0472">Membrane</keyword>
<gene>
    <name evidence="13" type="ORF">Ctob_002315</name>
</gene>
<keyword evidence="8" id="KW-0496">Mitochondrion</keyword>
<proteinExistence type="inferred from homology"/>
<evidence type="ECO:0000256" key="9">
    <source>
        <dbReference type="ARBA" id="ARBA00023136"/>
    </source>
</evidence>
<evidence type="ECO:0000256" key="4">
    <source>
        <dbReference type="ARBA" id="ARBA00022692"/>
    </source>
</evidence>
<evidence type="ECO:0000256" key="11">
    <source>
        <dbReference type="SAM" id="MobiDB-lite"/>
    </source>
</evidence>
<dbReference type="GO" id="GO:0005743">
    <property type="term" value="C:mitochondrial inner membrane"/>
    <property type="evidence" value="ECO:0007669"/>
    <property type="project" value="UniProtKB-SubCell"/>
</dbReference>
<dbReference type="PROSITE" id="PS51257">
    <property type="entry name" value="PROKAR_LIPOPROTEIN"/>
    <property type="match status" value="1"/>
</dbReference>
<dbReference type="Proteomes" id="UP000037460">
    <property type="component" value="Unassembled WGS sequence"/>
</dbReference>
<protein>
    <submittedName>
        <fullName evidence="13">Uncharacterized protein</fullName>
    </submittedName>
</protein>
<organism evidence="13 14">
    <name type="scientific">Chrysochromulina tobinii</name>
    <dbReference type="NCBI Taxonomy" id="1460289"/>
    <lineage>
        <taxon>Eukaryota</taxon>
        <taxon>Haptista</taxon>
        <taxon>Haptophyta</taxon>
        <taxon>Prymnesiophyceae</taxon>
        <taxon>Prymnesiales</taxon>
        <taxon>Chrysochromulinaceae</taxon>
        <taxon>Chrysochromulina</taxon>
    </lineage>
</organism>
<dbReference type="PROSITE" id="PS50920">
    <property type="entry name" value="SOLCAR"/>
    <property type="match status" value="1"/>
</dbReference>
<dbReference type="AlphaFoldDB" id="A0A0M0K1B3"/>
<evidence type="ECO:0000256" key="6">
    <source>
        <dbReference type="ARBA" id="ARBA00022792"/>
    </source>
</evidence>
<dbReference type="PANTHER" id="PTHR45671:SF12">
    <property type="entry name" value="MITOCHONDRIAL PHOSPHATE CARRIER PROTEIN"/>
    <property type="match status" value="1"/>
</dbReference>
<evidence type="ECO:0000256" key="7">
    <source>
        <dbReference type="ARBA" id="ARBA00022989"/>
    </source>
</evidence>
<comment type="caution">
    <text evidence="13">The sequence shown here is derived from an EMBL/GenBank/DDBJ whole genome shotgun (WGS) entry which is preliminary data.</text>
</comment>
<sequence>MALRRREVIGLGAAALTACTSAALAEQDLPEEDLPTYAPYGVLEWEPRSSIPRLTEKTSYQPRFITYLARFLLNFDRGSAAWWAEQSRQLPVGLNREALRAVRERQFGQFSESVEVGLVRYQGQQGVRVLFSLMRSRYGKTPLAKVQLALLFSLISAANQPSDLIENALGEAENGHVNQVFLTSGGRGYTSAEPPKVTLTPPDGGLGKMKTPAQIRAVLEVSGNVRGVTLTNSGGGYSSAPAVSFSPPRDGGRPAEAIAIVEGGRVVAVEMMYAGDGYTERDANSVVVTIEPPRDEQGVPLADGISAQGVVRLERSVAQLVLDSPGAGYSAGQPLVLRIEPPQACGGEPDGAAATGNVVLGGLADFSMVVGMGPYATTYRPGSVSGSLLQLLPATTRPERVFDFATGRSTLYSESGLRGLYASFDVTALSGLLLGGCGFGVNEFLRRYISALVGPQAQTLYPLQVSIAAALGSVIVACLATCPFEVLRILKRDAPTIFFEGLGNLARRRSDAPPTFARRAVPSDARNDASRSTATGTSLATAGTSYAARDGARDAAVRFSSLSSLFAPAPLGTAPRREALDEAEPNGEGGSGRGDDDSDGQRAAAGANQAVVALTPDAYSAWRGLGTLWDEGGIALLYSALPTLLLREMPFSITKYVVFDATTQALAAMMPASQETPLASALLSLTGGLVAGVSAAAISTPADTLLTQTQAGRKSSSSGGGGDVAGASDARGTPDPLSLGEALSTQLATDPLGLFRGLLPRCVFFGALIAGQFLLYDQCKQLFKVAPDDLVFVLDVFADRLSFYEE</sequence>
<dbReference type="InterPro" id="IPR023395">
    <property type="entry name" value="MCP_dom_sf"/>
</dbReference>
<accession>A0A0M0K1B3</accession>
<dbReference type="InterPro" id="IPR044677">
    <property type="entry name" value="SLC25A3/Pic2/Mir1-like"/>
</dbReference>
<dbReference type="PANTHER" id="PTHR45671">
    <property type="entry name" value="SOLUTE CARRIER FAMILY 25 (MITOCHONDRIAL CARRIER PHOSPHATE CARRIER), MEMBER 3, LIKE-RELATED-RELATED"/>
    <property type="match status" value="1"/>
</dbReference>
<feature type="region of interest" description="Disordered" evidence="11">
    <location>
        <begin position="513"/>
        <end position="536"/>
    </location>
</feature>
<keyword evidence="12" id="KW-0732">Signal</keyword>
<feature type="region of interest" description="Disordered" evidence="11">
    <location>
        <begin position="709"/>
        <end position="732"/>
    </location>
</feature>
<dbReference type="Pfam" id="PF00153">
    <property type="entry name" value="Mito_carr"/>
    <property type="match status" value="1"/>
</dbReference>
<evidence type="ECO:0000256" key="12">
    <source>
        <dbReference type="SAM" id="SignalP"/>
    </source>
</evidence>
<evidence type="ECO:0000256" key="8">
    <source>
        <dbReference type="ARBA" id="ARBA00023128"/>
    </source>
</evidence>
<keyword evidence="14" id="KW-1185">Reference proteome</keyword>
<name>A0A0M0K1B3_9EUKA</name>
<comment type="subcellular location">
    <subcellularLocation>
        <location evidence="1">Mitochondrion inner membrane</location>
        <topology evidence="1">Multi-pass membrane protein</topology>
    </subcellularLocation>
</comment>
<reference evidence="14" key="1">
    <citation type="journal article" date="2015" name="PLoS Genet.">
        <title>Genome Sequence and Transcriptome Analyses of Chrysochromulina tobin: Metabolic Tools for Enhanced Algal Fitness in the Prominent Order Prymnesiales (Haptophyceae).</title>
        <authorList>
            <person name="Hovde B.T."/>
            <person name="Deodato C.R."/>
            <person name="Hunsperger H.M."/>
            <person name="Ryken S.A."/>
            <person name="Yost W."/>
            <person name="Jha R.K."/>
            <person name="Patterson J."/>
            <person name="Monnat R.J. Jr."/>
            <person name="Barlow S.B."/>
            <person name="Starkenburg S.R."/>
            <person name="Cattolico R.A."/>
        </authorList>
    </citation>
    <scope>NUCLEOTIDE SEQUENCE</scope>
    <source>
        <strain evidence="14">CCMP291</strain>
    </source>
</reference>
<dbReference type="GO" id="GO:1990547">
    <property type="term" value="P:mitochondrial phosphate ion transmembrane transport"/>
    <property type="evidence" value="ECO:0007669"/>
    <property type="project" value="InterPro"/>
</dbReference>
<keyword evidence="4 10" id="KW-0812">Transmembrane</keyword>
<feature type="signal peptide" evidence="12">
    <location>
        <begin position="1"/>
        <end position="25"/>
    </location>
</feature>
<evidence type="ECO:0000256" key="5">
    <source>
        <dbReference type="ARBA" id="ARBA00022737"/>
    </source>
</evidence>
<feature type="chain" id="PRO_5005602277" evidence="12">
    <location>
        <begin position="26"/>
        <end position="806"/>
    </location>
</feature>
<dbReference type="GO" id="GO:0005315">
    <property type="term" value="F:phosphate transmembrane transporter activity"/>
    <property type="evidence" value="ECO:0007669"/>
    <property type="project" value="InterPro"/>
</dbReference>
<dbReference type="Gene3D" id="1.50.40.10">
    <property type="entry name" value="Mitochondrial carrier domain"/>
    <property type="match status" value="2"/>
</dbReference>
<evidence type="ECO:0000256" key="3">
    <source>
        <dbReference type="ARBA" id="ARBA00022448"/>
    </source>
</evidence>
<keyword evidence="7" id="KW-1133">Transmembrane helix</keyword>
<evidence type="ECO:0000313" key="13">
    <source>
        <dbReference type="EMBL" id="KOO32382.1"/>
    </source>
</evidence>
<dbReference type="InterPro" id="IPR018108">
    <property type="entry name" value="MCP_transmembrane"/>
</dbReference>
<feature type="region of interest" description="Disordered" evidence="11">
    <location>
        <begin position="573"/>
        <end position="606"/>
    </location>
</feature>
<keyword evidence="3" id="KW-0813">Transport</keyword>
<feature type="repeat" description="Solcar" evidence="10">
    <location>
        <begin position="679"/>
        <end position="782"/>
    </location>
</feature>
<evidence type="ECO:0000256" key="10">
    <source>
        <dbReference type="PROSITE-ProRule" id="PRU00282"/>
    </source>
</evidence>
<dbReference type="SUPFAM" id="SSF103506">
    <property type="entry name" value="Mitochondrial carrier"/>
    <property type="match status" value="1"/>
</dbReference>
<keyword evidence="6" id="KW-0999">Mitochondrion inner membrane</keyword>
<keyword evidence="5" id="KW-0677">Repeat</keyword>